<name>A0ABT8YDA7_9SPHN</name>
<evidence type="ECO:0000313" key="2">
    <source>
        <dbReference type="Proteomes" id="UP001169764"/>
    </source>
</evidence>
<dbReference type="Proteomes" id="UP001169764">
    <property type="component" value="Unassembled WGS sequence"/>
</dbReference>
<gene>
    <name evidence="1" type="ORF">Q4F19_15360</name>
</gene>
<evidence type="ECO:0000313" key="1">
    <source>
        <dbReference type="EMBL" id="MDO6415768.1"/>
    </source>
</evidence>
<dbReference type="PROSITE" id="PS51257">
    <property type="entry name" value="PROKAR_LIPOPROTEIN"/>
    <property type="match status" value="1"/>
</dbReference>
<dbReference type="InterPro" id="IPR036182">
    <property type="entry name" value="PCuAC_sf"/>
</dbReference>
<organism evidence="1 2">
    <name type="scientific">Sphingomonas natans</name>
    <dbReference type="NCBI Taxonomy" id="3063330"/>
    <lineage>
        <taxon>Bacteria</taxon>
        <taxon>Pseudomonadati</taxon>
        <taxon>Pseudomonadota</taxon>
        <taxon>Alphaproteobacteria</taxon>
        <taxon>Sphingomonadales</taxon>
        <taxon>Sphingomonadaceae</taxon>
        <taxon>Sphingomonas</taxon>
    </lineage>
</organism>
<comment type="caution">
    <text evidence="1">The sequence shown here is derived from an EMBL/GenBank/DDBJ whole genome shotgun (WGS) entry which is preliminary data.</text>
</comment>
<dbReference type="PANTHER" id="PTHR36302:SF1">
    <property type="entry name" value="COPPER CHAPERONE PCU(A)C"/>
    <property type="match status" value="1"/>
</dbReference>
<dbReference type="RefSeq" id="WP_303544191.1">
    <property type="nucleotide sequence ID" value="NZ_JAUOTP010000007.1"/>
</dbReference>
<dbReference type="PANTHER" id="PTHR36302">
    <property type="entry name" value="BLR7088 PROTEIN"/>
    <property type="match status" value="1"/>
</dbReference>
<sequence length="146" mass="15002">MIRIAPLVALLVLAGCGGHETGPKITKAWVRLAAAPGRPAAAYFTIQTGHGDDAIVRVESALVKRIEMHESMTDGHGMSAMKPLADVAIPAGGAATFAPSGKHLMLFDVDPVVTPGTAIPLRFGFASGRTAEAEAKTVAAGDDAPY</sequence>
<dbReference type="Pfam" id="PF04314">
    <property type="entry name" value="PCuAC"/>
    <property type="match status" value="1"/>
</dbReference>
<protein>
    <submittedName>
        <fullName evidence="1">Copper chaperone PCu(A)C</fullName>
    </submittedName>
</protein>
<dbReference type="Gene3D" id="2.60.40.1890">
    <property type="entry name" value="PCu(A)C copper chaperone"/>
    <property type="match status" value="1"/>
</dbReference>
<reference evidence="1" key="1">
    <citation type="submission" date="2023-07" db="EMBL/GenBank/DDBJ databases">
        <authorList>
            <person name="Kim M."/>
        </authorList>
    </citation>
    <scope>NUCLEOTIDE SEQUENCE</scope>
    <source>
        <strain evidence="1">BIUV-7</strain>
    </source>
</reference>
<dbReference type="InterPro" id="IPR058248">
    <property type="entry name" value="Lxx211020-like"/>
</dbReference>
<accession>A0ABT8YDA7</accession>
<dbReference type="EMBL" id="JAUOTP010000007">
    <property type="protein sequence ID" value="MDO6415768.1"/>
    <property type="molecule type" value="Genomic_DNA"/>
</dbReference>
<dbReference type="SUPFAM" id="SSF110087">
    <property type="entry name" value="DR1885-like metal-binding protein"/>
    <property type="match status" value="1"/>
</dbReference>
<proteinExistence type="predicted"/>
<dbReference type="InterPro" id="IPR007410">
    <property type="entry name" value="LpqE-like"/>
</dbReference>
<keyword evidence="2" id="KW-1185">Reference proteome</keyword>